<keyword evidence="2" id="KW-1185">Reference proteome</keyword>
<evidence type="ECO:0000313" key="1">
    <source>
        <dbReference type="EMBL" id="MBC5770565.1"/>
    </source>
</evidence>
<comment type="caution">
    <text evidence="1">The sequence shown here is derived from an EMBL/GenBank/DDBJ whole genome shotgun (WGS) entry which is preliminary data.</text>
</comment>
<proteinExistence type="predicted"/>
<reference evidence="1" key="1">
    <citation type="submission" date="2020-08" db="EMBL/GenBank/DDBJ databases">
        <title>Genome public.</title>
        <authorList>
            <person name="Liu C."/>
            <person name="Sun Q."/>
        </authorList>
    </citation>
    <scope>NUCLEOTIDE SEQUENCE</scope>
    <source>
        <strain evidence="1">BX15</strain>
    </source>
</reference>
<dbReference type="RefSeq" id="WP_187014817.1">
    <property type="nucleotide sequence ID" value="NZ_JACOQI010000008.1"/>
</dbReference>
<evidence type="ECO:0000313" key="2">
    <source>
        <dbReference type="Proteomes" id="UP000620327"/>
    </source>
</evidence>
<protein>
    <submittedName>
        <fullName evidence="1">Uncharacterized protein</fullName>
    </submittedName>
</protein>
<gene>
    <name evidence="1" type="ORF">H8Z83_09560</name>
</gene>
<sequence length="55" mass="6165">MNPKTVKKALKDAIQATNLDASAFPLHDIKRLYAMRWGIEKLTQKSSASFTCRVA</sequence>
<dbReference type="AlphaFoldDB" id="A0A923MH32"/>
<dbReference type="EMBL" id="JACOQI010000008">
    <property type="protein sequence ID" value="MBC5770565.1"/>
    <property type="molecule type" value="Genomic_DNA"/>
</dbReference>
<organism evidence="1 2">
    <name type="scientific">Dysosmobacter segnis</name>
    <dbReference type="NCBI Taxonomy" id="2763042"/>
    <lineage>
        <taxon>Bacteria</taxon>
        <taxon>Bacillati</taxon>
        <taxon>Bacillota</taxon>
        <taxon>Clostridia</taxon>
        <taxon>Eubacteriales</taxon>
        <taxon>Oscillospiraceae</taxon>
        <taxon>Dysosmobacter</taxon>
    </lineage>
</organism>
<dbReference type="Proteomes" id="UP000620327">
    <property type="component" value="Unassembled WGS sequence"/>
</dbReference>
<accession>A0A923MH32</accession>
<name>A0A923MH32_9FIRM</name>